<sequence length="73" mass="8164">MTPRLDGLHGQVQWIAMLIASRQSNRNQRLLEAELGITCPQTGEDLVNAAKLSCPNVDAAINTWFKLRYEPQA</sequence>
<dbReference type="Proteomes" id="UP001199206">
    <property type="component" value="Unassembled WGS sequence"/>
</dbReference>
<reference evidence="1 2" key="1">
    <citation type="submission" date="2021-10" db="EMBL/GenBank/DDBJ databases">
        <title>Genome sequencing of Xanthomonas strains from NCPPB.</title>
        <authorList>
            <person name="Hussein R."/>
            <person name="Harrison J."/>
            <person name="Studholme D.J."/>
            <person name="Vicente J."/>
            <person name="Grant M."/>
        </authorList>
    </citation>
    <scope>NUCLEOTIDE SEQUENCE [LARGE SCALE GENOMIC DNA]</scope>
    <source>
        <strain evidence="1 2">NCPPB 101</strain>
    </source>
</reference>
<keyword evidence="2" id="KW-1185">Reference proteome</keyword>
<accession>A0ABS8HKJ4</accession>
<dbReference type="RefSeq" id="WP_029218293.1">
    <property type="nucleotide sequence ID" value="NZ_CAWLZN010000001.1"/>
</dbReference>
<proteinExistence type="predicted"/>
<evidence type="ECO:0000313" key="2">
    <source>
        <dbReference type="Proteomes" id="UP001199206"/>
    </source>
</evidence>
<dbReference type="EMBL" id="JAJGQJ010000096">
    <property type="protein sequence ID" value="MCC4622465.1"/>
    <property type="molecule type" value="Genomic_DNA"/>
</dbReference>
<evidence type="ECO:0000313" key="1">
    <source>
        <dbReference type="EMBL" id="MCC4622465.1"/>
    </source>
</evidence>
<name>A0ABS8HKJ4_9XANT</name>
<organism evidence="1 2">
    <name type="scientific">Xanthomonas cassavae CFBP 4642</name>
    <dbReference type="NCBI Taxonomy" id="1219375"/>
    <lineage>
        <taxon>Bacteria</taxon>
        <taxon>Pseudomonadati</taxon>
        <taxon>Pseudomonadota</taxon>
        <taxon>Gammaproteobacteria</taxon>
        <taxon>Lysobacterales</taxon>
        <taxon>Lysobacteraceae</taxon>
        <taxon>Xanthomonas</taxon>
    </lineage>
</organism>
<protein>
    <submittedName>
        <fullName evidence="1">Uncharacterized protein</fullName>
    </submittedName>
</protein>
<comment type="caution">
    <text evidence="1">The sequence shown here is derived from an EMBL/GenBank/DDBJ whole genome shotgun (WGS) entry which is preliminary data.</text>
</comment>
<gene>
    <name evidence="1" type="ORF">LL965_21275</name>
</gene>